<gene>
    <name evidence="1" type="ORF">FEM03_10260</name>
</gene>
<accession>A0A5R8KEL1</accession>
<dbReference type="AlphaFoldDB" id="A0A5R8KEL1"/>
<proteinExistence type="predicted"/>
<keyword evidence="2" id="KW-1185">Reference proteome</keyword>
<evidence type="ECO:0000313" key="2">
    <source>
        <dbReference type="Proteomes" id="UP000306196"/>
    </source>
</evidence>
<protein>
    <submittedName>
        <fullName evidence="1">Uncharacterized protein</fullName>
    </submittedName>
</protein>
<name>A0A5R8KEL1_9BACT</name>
<dbReference type="RefSeq" id="WP_138086159.1">
    <property type="nucleotide sequence ID" value="NZ_VAUV01000007.1"/>
</dbReference>
<organism evidence="1 2">
    <name type="scientific">Phragmitibacter flavus</name>
    <dbReference type="NCBI Taxonomy" id="2576071"/>
    <lineage>
        <taxon>Bacteria</taxon>
        <taxon>Pseudomonadati</taxon>
        <taxon>Verrucomicrobiota</taxon>
        <taxon>Verrucomicrobiia</taxon>
        <taxon>Verrucomicrobiales</taxon>
        <taxon>Verrucomicrobiaceae</taxon>
        <taxon>Phragmitibacter</taxon>
    </lineage>
</organism>
<comment type="caution">
    <text evidence="1">The sequence shown here is derived from an EMBL/GenBank/DDBJ whole genome shotgun (WGS) entry which is preliminary data.</text>
</comment>
<dbReference type="EMBL" id="VAUV01000007">
    <property type="protein sequence ID" value="TLD70687.1"/>
    <property type="molecule type" value="Genomic_DNA"/>
</dbReference>
<dbReference type="Proteomes" id="UP000306196">
    <property type="component" value="Unassembled WGS sequence"/>
</dbReference>
<sequence>MKATVAQPDEVNRSRYCIGIVGGNPNTNTNAKAKAVCCLMVLTLMSFIAPAQSAVTLGLWDFDNNAELNFLNTAPTAGPYGGSVYSNSAGAVAQVSVSSLTVGSGLTGSSAGAISGTGTAAPPAYNGVRGADGSNVYVFPASSAVTGSPATATAAVDYFSVTLTPDASSWLSVSGISFYAWANQNFTSGSYSFFVQSSLTGNTILGSFTKVPGDAGAAVNNNTAPTDANNLYAFDLSGHSELTNVTGPVTFFVGVYGNANGSLRLDELQITGSVVPEPSRAILVGFALTGCLLQRLRRRKSWKNGIKTSFPVS</sequence>
<dbReference type="OrthoDB" id="187717at2"/>
<reference evidence="1 2" key="1">
    <citation type="submission" date="2019-05" db="EMBL/GenBank/DDBJ databases">
        <title>Verrucobacter flavum gen. nov., sp. nov. a new member of the family Verrucomicrobiaceae.</title>
        <authorList>
            <person name="Szuroczki S."/>
            <person name="Abbaszade G."/>
            <person name="Szabo A."/>
            <person name="Felfoldi T."/>
            <person name="Schumann P."/>
            <person name="Boka K."/>
            <person name="Keki Z."/>
            <person name="Toumi M."/>
            <person name="Toth E."/>
        </authorList>
    </citation>
    <scope>NUCLEOTIDE SEQUENCE [LARGE SCALE GENOMIC DNA]</scope>
    <source>
        <strain evidence="1 2">MG-N-17</strain>
    </source>
</reference>
<evidence type="ECO:0000313" key="1">
    <source>
        <dbReference type="EMBL" id="TLD70687.1"/>
    </source>
</evidence>